<dbReference type="InterPro" id="IPR040717">
    <property type="entry name" value="Ploop_nt_kinase3"/>
</dbReference>
<dbReference type="InterPro" id="IPR027417">
    <property type="entry name" value="P-loop_NTPase"/>
</dbReference>
<keyword evidence="1" id="KW-0808">Transferase</keyword>
<evidence type="ECO:0000313" key="2">
    <source>
        <dbReference type="Proteomes" id="UP000269292"/>
    </source>
</evidence>
<dbReference type="KEGG" id="vg:60321077"/>
<gene>
    <name evidence="1" type="primary">7</name>
    <name evidence="1" type="ORF">SEA_SAGUARO_7</name>
</gene>
<accession>A0A386KB41</accession>
<sequence>MTHCLIYLVGPPGSGKSTLMARLTGPLERIPFYDPRAVVAHDQLFADDELVGAEIGIRRELFSGTDALPASIIEKAVPWVQTMPYRLLLAEGQRLANRRFLTAAADAGYEVVLALLDHEDTEDWRRKRARAIGRTQNAAWVKGRISASRNLAEQMRDRQNVTVLTGHPDELYPVLEQLVG</sequence>
<dbReference type="RefSeq" id="YP_009949670.1">
    <property type="nucleotide sequence ID" value="NC_051583.1"/>
</dbReference>
<dbReference type="Proteomes" id="UP000269292">
    <property type="component" value="Segment"/>
</dbReference>
<evidence type="ECO:0000313" key="1">
    <source>
        <dbReference type="EMBL" id="AYD82002.1"/>
    </source>
</evidence>
<dbReference type="GeneID" id="60321077"/>
<dbReference type="GO" id="GO:0016301">
    <property type="term" value="F:kinase activity"/>
    <property type="evidence" value="ECO:0007669"/>
    <property type="project" value="UniProtKB-KW"/>
</dbReference>
<dbReference type="Pfam" id="PF18751">
    <property type="entry name" value="Ploopntkinase3"/>
    <property type="match status" value="1"/>
</dbReference>
<protein>
    <submittedName>
        <fullName evidence="1">Adenylate kinase</fullName>
    </submittedName>
</protein>
<keyword evidence="2" id="KW-1185">Reference proteome</keyword>
<reference evidence="1 2" key="1">
    <citation type="submission" date="2018-08" db="EMBL/GenBank/DDBJ databases">
        <authorList>
            <person name="Washington J.M."/>
            <person name="Garlena R.A."/>
            <person name="Russell D.A."/>
            <person name="Pope W.H."/>
            <person name="Jacobs-Sera D."/>
            <person name="Hatfull G.F."/>
        </authorList>
    </citation>
    <scope>NUCLEOTIDE SEQUENCE [LARGE SCALE GENOMIC DNA]</scope>
</reference>
<dbReference type="SUPFAM" id="SSF52540">
    <property type="entry name" value="P-loop containing nucleoside triphosphate hydrolases"/>
    <property type="match status" value="1"/>
</dbReference>
<keyword evidence="1" id="KW-0418">Kinase</keyword>
<dbReference type="EMBL" id="MH744423">
    <property type="protein sequence ID" value="AYD82002.1"/>
    <property type="molecule type" value="Genomic_DNA"/>
</dbReference>
<dbReference type="Gene3D" id="3.40.50.300">
    <property type="entry name" value="P-loop containing nucleotide triphosphate hydrolases"/>
    <property type="match status" value="1"/>
</dbReference>
<proteinExistence type="predicted"/>
<organism evidence="1 2">
    <name type="scientific">Mycobacterium phage Saguaro</name>
    <dbReference type="NCBI Taxonomy" id="2315616"/>
    <lineage>
        <taxon>Viruses</taxon>
        <taxon>Duplodnaviria</taxon>
        <taxon>Heunggongvirae</taxon>
        <taxon>Uroviricota</taxon>
        <taxon>Caudoviricetes</taxon>
        <taxon>Bclasvirinae</taxon>
        <taxon>Saguarovirus</taxon>
        <taxon>Saguarovirus saguaro</taxon>
    </lineage>
</organism>
<name>A0A386KB41_9CAUD</name>